<dbReference type="InterPro" id="IPR004839">
    <property type="entry name" value="Aminotransferase_I/II_large"/>
</dbReference>
<dbReference type="SUPFAM" id="SSF53383">
    <property type="entry name" value="PLP-dependent transferases"/>
    <property type="match status" value="1"/>
</dbReference>
<dbReference type="Gene3D" id="3.40.640.10">
    <property type="entry name" value="Type I PLP-dependent aspartate aminotransferase-like (Major domain)"/>
    <property type="match status" value="1"/>
</dbReference>
<dbReference type="EMBL" id="CP058605">
    <property type="protein sequence ID" value="QLG71259.1"/>
    <property type="molecule type" value="Genomic_DNA"/>
</dbReference>
<dbReference type="AlphaFoldDB" id="A0A7H9AZV0"/>
<dbReference type="InterPro" id="IPR015421">
    <property type="entry name" value="PyrdxlP-dep_Trfase_major"/>
</dbReference>
<evidence type="ECO:0000313" key="2">
    <source>
        <dbReference type="EMBL" id="QLG71259.1"/>
    </source>
</evidence>
<keyword evidence="3" id="KW-1185">Reference proteome</keyword>
<sequence length="450" mass="50649">MSMDIPGVFNFFKGHPSFRLLPNRAVIAATTKLLDPEFRDYDDDTNNRHPLTYGSDEGAYWVRDAITTFNNDQTFRFQKDDRGRSKPEFLNLDSGASYGVLSILLQTTLPHTGYTKQAFVVTPTYFLINSCFIDAGFSGKITAIDEIGNGEINIDLLERKLEQFEKDPKDSQGEEALKPIMNPLRKGQKKIYKYVMYCIPTFSNPSGSSYSEETKLKLIDIARKYDMLIITDDVYDMLTFEEPFDELPKPLIRFVQLDRRSNEDPESYGNTVSNATFSKLIAPGLRFGYHETVTDKLAAQLSHGGANTSGGTPSQLNSMIVGTMLLNGSAAKVLSRFREEFANRAEALYESIKKFLPKETMFEMPKGGYFSWLTLPEGYDAREIGKIAYETYGIILANGSDFEVIGDERNWGARSIRMSISFLEVDAISSGIELLGKVCQEYASKKGIEF</sequence>
<dbReference type="Proteomes" id="UP000509704">
    <property type="component" value="Chromosome 2"/>
</dbReference>
<dbReference type="GeneID" id="59234920"/>
<name>A0A7H9AZV0_ZYGMR</name>
<feature type="domain" description="Aminotransferase class I/classII large" evidence="1">
    <location>
        <begin position="116"/>
        <end position="419"/>
    </location>
</feature>
<protein>
    <recommendedName>
        <fullName evidence="1">Aminotransferase class I/classII large domain-containing protein</fullName>
    </recommendedName>
</protein>
<dbReference type="Gene3D" id="3.90.1150.10">
    <property type="entry name" value="Aspartate Aminotransferase, domain 1"/>
    <property type="match status" value="1"/>
</dbReference>
<dbReference type="InterPro" id="IPR015422">
    <property type="entry name" value="PyrdxlP-dep_Trfase_small"/>
</dbReference>
<organism evidence="2 3">
    <name type="scientific">Zygotorulaspora mrakii</name>
    <name type="common">Zygosaccharomyces mrakii</name>
    <dbReference type="NCBI Taxonomy" id="42260"/>
    <lineage>
        <taxon>Eukaryota</taxon>
        <taxon>Fungi</taxon>
        <taxon>Dikarya</taxon>
        <taxon>Ascomycota</taxon>
        <taxon>Saccharomycotina</taxon>
        <taxon>Saccharomycetes</taxon>
        <taxon>Saccharomycetales</taxon>
        <taxon>Saccharomycetaceae</taxon>
        <taxon>Zygotorulaspora</taxon>
    </lineage>
</organism>
<evidence type="ECO:0000313" key="3">
    <source>
        <dbReference type="Proteomes" id="UP000509704"/>
    </source>
</evidence>
<accession>A0A7H9AZV0</accession>
<dbReference type="PANTHER" id="PTHR42858:SF1">
    <property type="entry name" value="LD15494P"/>
    <property type="match status" value="1"/>
</dbReference>
<gene>
    <name evidence="2" type="ORF">HG535_0B02980</name>
</gene>
<dbReference type="GO" id="GO:0047536">
    <property type="term" value="F:2-aminoadipate transaminase activity"/>
    <property type="evidence" value="ECO:0007669"/>
    <property type="project" value="TreeGrafter"/>
</dbReference>
<dbReference type="KEGG" id="zmk:HG535_0B02980"/>
<evidence type="ECO:0000259" key="1">
    <source>
        <dbReference type="Pfam" id="PF00155"/>
    </source>
</evidence>
<dbReference type="FunFam" id="3.40.640.10:FF:000080">
    <property type="entry name" value="Aminotransferase, putative"/>
    <property type="match status" value="1"/>
</dbReference>
<dbReference type="RefSeq" id="XP_037142987.1">
    <property type="nucleotide sequence ID" value="XM_037287092.1"/>
</dbReference>
<dbReference type="InterPro" id="IPR015424">
    <property type="entry name" value="PyrdxlP-dep_Trfase"/>
</dbReference>
<reference evidence="2 3" key="1">
    <citation type="submission" date="2020-07" db="EMBL/GenBank/DDBJ databases">
        <title>The yeast mating-type switching endonuclease HO is a domesticated member of an unorthodox homing genetic element family.</title>
        <authorList>
            <person name="Coughlan A.Y."/>
            <person name="Lombardi L."/>
            <person name="Braun-Galleani S."/>
            <person name="Martos A.R."/>
            <person name="Galeote V."/>
            <person name="Bigey F."/>
            <person name="Dequin S."/>
            <person name="Byrne K.P."/>
            <person name="Wolfe K.H."/>
        </authorList>
    </citation>
    <scope>NUCLEOTIDE SEQUENCE [LARGE SCALE GENOMIC DNA]</scope>
    <source>
        <strain evidence="2 3">NRRL Y-6702</strain>
    </source>
</reference>
<dbReference type="CDD" id="cd00609">
    <property type="entry name" value="AAT_like"/>
    <property type="match status" value="1"/>
</dbReference>
<dbReference type="OrthoDB" id="7042322at2759"/>
<dbReference type="GO" id="GO:0030170">
    <property type="term" value="F:pyridoxal phosphate binding"/>
    <property type="evidence" value="ECO:0007669"/>
    <property type="project" value="InterPro"/>
</dbReference>
<dbReference type="PANTHER" id="PTHR42858">
    <property type="entry name" value="AMINOTRANSFERASE"/>
    <property type="match status" value="1"/>
</dbReference>
<dbReference type="Pfam" id="PF00155">
    <property type="entry name" value="Aminotran_1_2"/>
    <property type="match status" value="1"/>
</dbReference>
<proteinExistence type="predicted"/>